<keyword evidence="1" id="KW-1133">Transmembrane helix</keyword>
<dbReference type="Proteomes" id="UP000254712">
    <property type="component" value="Unassembled WGS sequence"/>
</dbReference>
<name>A0A379WZL4_SALET</name>
<accession>A0A379WZL4</accession>
<reference evidence="2 3" key="1">
    <citation type="submission" date="2018-06" db="EMBL/GenBank/DDBJ databases">
        <authorList>
            <consortium name="Pathogen Informatics"/>
            <person name="Doyle S."/>
        </authorList>
    </citation>
    <scope>NUCLEOTIDE SEQUENCE [LARGE SCALE GENOMIC DNA]</scope>
    <source>
        <strain evidence="2 3">NCTC8261</strain>
    </source>
</reference>
<dbReference type="Pfam" id="PF00873">
    <property type="entry name" value="ACR_tran"/>
    <property type="match status" value="1"/>
</dbReference>
<dbReference type="EMBL" id="UGXT01000002">
    <property type="protein sequence ID" value="SUH39078.1"/>
    <property type="molecule type" value="Genomic_DNA"/>
</dbReference>
<dbReference type="GO" id="GO:0016020">
    <property type="term" value="C:membrane"/>
    <property type="evidence" value="ECO:0007669"/>
    <property type="project" value="InterPro"/>
</dbReference>
<protein>
    <submittedName>
        <fullName evidence="2">Acriflavin resistance protein B</fullName>
    </submittedName>
</protein>
<dbReference type="GO" id="GO:0022857">
    <property type="term" value="F:transmembrane transporter activity"/>
    <property type="evidence" value="ECO:0007669"/>
    <property type="project" value="InterPro"/>
</dbReference>
<dbReference type="InterPro" id="IPR001036">
    <property type="entry name" value="Acrflvin-R"/>
</dbReference>
<feature type="transmembrane region" description="Helical" evidence="1">
    <location>
        <begin position="20"/>
        <end position="42"/>
    </location>
</feature>
<organism evidence="2 3">
    <name type="scientific">Salmonella enterica I</name>
    <dbReference type="NCBI Taxonomy" id="59201"/>
    <lineage>
        <taxon>Bacteria</taxon>
        <taxon>Pseudomonadati</taxon>
        <taxon>Pseudomonadota</taxon>
        <taxon>Gammaproteobacteria</taxon>
        <taxon>Enterobacterales</taxon>
        <taxon>Enterobacteriaceae</taxon>
        <taxon>Salmonella</taxon>
    </lineage>
</organism>
<evidence type="ECO:0000256" key="1">
    <source>
        <dbReference type="SAM" id="Phobius"/>
    </source>
</evidence>
<dbReference type="AlphaFoldDB" id="A0A379WZL4"/>
<dbReference type="Gene3D" id="1.20.1640.10">
    <property type="entry name" value="Multidrug efflux transporter AcrB transmembrane domain"/>
    <property type="match status" value="2"/>
</dbReference>
<sequence>MVLSAGIYSDGLLWRLNRGNYRQFSITIVSAMALSVLVALILTPRCARRCSNPSPQGDHGEGKKGFFGWFNRLFDKSTHHYTDSVGNILRSTGRYLLALSHYRRRYGLSVRSSAKLFLAG</sequence>
<evidence type="ECO:0000313" key="3">
    <source>
        <dbReference type="Proteomes" id="UP000254712"/>
    </source>
</evidence>
<proteinExistence type="predicted"/>
<gene>
    <name evidence="2" type="primary">acrB_2</name>
    <name evidence="2" type="ORF">NCTC8261_05427</name>
</gene>
<keyword evidence="1" id="KW-0472">Membrane</keyword>
<keyword evidence="1" id="KW-0812">Transmembrane</keyword>
<evidence type="ECO:0000313" key="2">
    <source>
        <dbReference type="EMBL" id="SUH39078.1"/>
    </source>
</evidence>